<dbReference type="Gene3D" id="3.80.10.10">
    <property type="entry name" value="Ribonuclease Inhibitor"/>
    <property type="match status" value="1"/>
</dbReference>
<comment type="subcellular location">
    <subcellularLocation>
        <location evidence="1">Cytoplasm</location>
        <location evidence="1">Cytoskeleton</location>
        <location evidence="1">Cilium axoneme</location>
    </subcellularLocation>
</comment>
<feature type="compositionally biased region" description="Polar residues" evidence="2">
    <location>
        <begin position="992"/>
        <end position="1001"/>
    </location>
</feature>
<dbReference type="Proteomes" id="UP001485043">
    <property type="component" value="Unassembled WGS sequence"/>
</dbReference>
<dbReference type="Gene3D" id="3.30.70.1230">
    <property type="entry name" value="Nucleotide cyclase"/>
    <property type="match status" value="2"/>
</dbReference>
<sequence>MGHAKMQLAQSIVRCQPRIRFDLVQEGNRITGSIPPMSGAMSLMSFTAGSNRLTGPIPPDWWQLPALQIFSLAGNSLTGSIPAAAYASVIASANNAFQTIDFSNNQLTGTIPMGLISQPIREIGLSSNKLSGDLSVLKPMFNINRVRVDSNNLSGIIPSFLSNQLSIFSARSCSLTGTLPAGLLSQKGLSVLLLSQNTLSGPLPSQLSSTWQQLSNLDITASGLTHDPAAGTNSRGENLPEWLAFNRDDGLNPSSVQNLRCYAINSSLLLLSSAFVPPSYFLYQDCVCTDGYTLQRNTTNGSVSCAVSTRVAASVIALAAAVSGLVVLLLLLSYLFVTRTRWLTAAAAWKKRHSAPGKWVALVGTDIEGSTALYEWSQDIMQEAQDIHDSLLRSELSACFGYESATEGDSFQVAFHEVADAAQWALRVQQKLLVAPWSMALLQHPAASIKHVPSSAGQQSDSKQKQETILFRGLRIRMAIVYGKVDQIKVNKVSGRKEYIGDLQSQLLATLNIGHGGQILLSSSAYEGIITMRSQIAQGVAAVPDIDKLATLSRGPSTDLRQKSQSAAHPSLGLKSFIWRSAVGDEPPMQSISKPAGPEGTAVGPVQDSRIFSITDLSPLLRTRGKSETVPGLGCSRQTCESITIIDMGLHELPEWELPEQILQLTVPGLVERAAILPELQSCNHVGPGYFDAPQANGVLGRCRALDPLQPMTMVFCSMQGCKSMKAANAGAFERAMSIFEICMRTCLTKCAGYECQSGNGDCMLAFEAPARAAFFCILLQEILIDFPWDLQILKLPGCQPQFGPANELLQAGPGVSIGLYQGLPSRVEPHRTSGRADYFGPFVNRCARLCHAVSQSGQVVTDANTAEAILGMLTGSVAPNLSLAPATEDSDSCSRASSLAPPQQLLSHSSKRRTNMSRMSVELMHTGVPAPPIAILPGRKLSKMTSMPTLPSTRRPDFGEGRLAATSDHVALDLAVHQLPTQMVRVPGSPERQSSGQESVPSRLAEAPRAPIIPAVAAAIATSYFSELGLDDVPQIDVHHIGKVQLKGLSTALDVVHMSSKRLSQRKFISPSLSSKASFTGAGRGHVCSVLPPLGLGKGTSPSHGSKAEEVASVLIARDRRRLSQL</sequence>
<dbReference type="SUPFAM" id="SSF52058">
    <property type="entry name" value="L domain-like"/>
    <property type="match status" value="1"/>
</dbReference>
<comment type="caution">
    <text evidence="4">The sequence shown here is derived from an EMBL/GenBank/DDBJ whole genome shotgun (WGS) entry which is preliminary data.</text>
</comment>
<feature type="region of interest" description="Disordered" evidence="2">
    <location>
        <begin position="987"/>
        <end position="1006"/>
    </location>
</feature>
<keyword evidence="3" id="KW-1133">Transmembrane helix</keyword>
<dbReference type="PANTHER" id="PTHR43081:SF1">
    <property type="entry name" value="ADENYLATE CYCLASE, TERMINAL-DIFFERENTIATION SPECIFIC"/>
    <property type="match status" value="1"/>
</dbReference>
<evidence type="ECO:0000313" key="5">
    <source>
        <dbReference type="Proteomes" id="UP001485043"/>
    </source>
</evidence>
<protein>
    <recommendedName>
        <fullName evidence="6">Adenylate cyclase</fullName>
    </recommendedName>
</protein>
<keyword evidence="3" id="KW-0812">Transmembrane</keyword>
<name>A0AAW1TFI7_9CHLO</name>
<feature type="region of interest" description="Disordered" evidence="2">
    <location>
        <begin position="886"/>
        <end position="913"/>
    </location>
</feature>
<dbReference type="InterPro" id="IPR032675">
    <property type="entry name" value="LRR_dom_sf"/>
</dbReference>
<evidence type="ECO:0000256" key="3">
    <source>
        <dbReference type="SAM" id="Phobius"/>
    </source>
</evidence>
<dbReference type="GO" id="GO:0005930">
    <property type="term" value="C:axoneme"/>
    <property type="evidence" value="ECO:0007669"/>
    <property type="project" value="UniProtKB-SubCell"/>
</dbReference>
<proteinExistence type="predicted"/>
<keyword evidence="5" id="KW-1185">Reference proteome</keyword>
<evidence type="ECO:0000313" key="4">
    <source>
        <dbReference type="EMBL" id="KAK9867684.1"/>
    </source>
</evidence>
<dbReference type="EMBL" id="JALJOV010000070">
    <property type="protein sequence ID" value="KAK9867684.1"/>
    <property type="molecule type" value="Genomic_DNA"/>
</dbReference>
<feature type="compositionally biased region" description="Polar residues" evidence="2">
    <location>
        <begin position="894"/>
        <end position="909"/>
    </location>
</feature>
<evidence type="ECO:0000256" key="2">
    <source>
        <dbReference type="SAM" id="MobiDB-lite"/>
    </source>
</evidence>
<dbReference type="PANTHER" id="PTHR43081">
    <property type="entry name" value="ADENYLATE CYCLASE, TERMINAL-DIFFERENTIATION SPECIFIC-RELATED"/>
    <property type="match status" value="1"/>
</dbReference>
<dbReference type="AlphaFoldDB" id="A0AAW1TFI7"/>
<organism evidence="4 5">
    <name type="scientific">Apatococcus fuscideae</name>
    <dbReference type="NCBI Taxonomy" id="2026836"/>
    <lineage>
        <taxon>Eukaryota</taxon>
        <taxon>Viridiplantae</taxon>
        <taxon>Chlorophyta</taxon>
        <taxon>core chlorophytes</taxon>
        <taxon>Trebouxiophyceae</taxon>
        <taxon>Chlorellales</taxon>
        <taxon>Chlorellaceae</taxon>
        <taxon>Apatococcus</taxon>
    </lineage>
</organism>
<accession>A0AAW1TFI7</accession>
<keyword evidence="3" id="KW-0472">Membrane</keyword>
<dbReference type="InterPro" id="IPR050697">
    <property type="entry name" value="Adenylyl/Guanylyl_Cyclase_3/4"/>
</dbReference>
<gene>
    <name evidence="4" type="ORF">WJX84_002659</name>
</gene>
<feature type="transmembrane region" description="Helical" evidence="3">
    <location>
        <begin position="311"/>
        <end position="337"/>
    </location>
</feature>
<dbReference type="SUPFAM" id="SSF55073">
    <property type="entry name" value="Nucleotide cyclase"/>
    <property type="match status" value="2"/>
</dbReference>
<reference evidence="4 5" key="1">
    <citation type="journal article" date="2024" name="Nat. Commun.">
        <title>Phylogenomics reveals the evolutionary origins of lichenization in chlorophyte algae.</title>
        <authorList>
            <person name="Puginier C."/>
            <person name="Libourel C."/>
            <person name="Otte J."/>
            <person name="Skaloud P."/>
            <person name="Haon M."/>
            <person name="Grisel S."/>
            <person name="Petersen M."/>
            <person name="Berrin J.G."/>
            <person name="Delaux P.M."/>
            <person name="Dal Grande F."/>
            <person name="Keller J."/>
        </authorList>
    </citation>
    <scope>NUCLEOTIDE SEQUENCE [LARGE SCALE GENOMIC DNA]</scope>
    <source>
        <strain evidence="4 5">SAG 2523</strain>
    </source>
</reference>
<evidence type="ECO:0000256" key="1">
    <source>
        <dbReference type="ARBA" id="ARBA00004430"/>
    </source>
</evidence>
<dbReference type="InterPro" id="IPR029787">
    <property type="entry name" value="Nucleotide_cyclase"/>
</dbReference>
<evidence type="ECO:0008006" key="6">
    <source>
        <dbReference type="Google" id="ProtNLM"/>
    </source>
</evidence>